<sequence>MTSHLDLYDAESLRAKIGKKTHDLFKAKPVKPQLQVNRFLKTGNGVRFARNRDVEDVSQLEALLHESNDSSQIFVIRQDRSWTTLNISQELFEDFISVYGVFSQLWNITFTFGRKCEENEFAFPGFRARRTPRSGSSPNEFYGWDPESAYILRRAELNHRMLTEGQSPWSVRQTAVYHKLGINPNETMSSASAHSSPLSRRSRSTFLLIAPSQSLEKQLAQSLEMGISNECAVAQCNVHRLLVADSLGGWTEYMAWLEERLSDQSNRMVFAKVGTEKEYLSPLTDFNINFIDRQTLKLLEDSVIDLEIILSTMLNTIVGIREHCRKCCERYCREERKGDCDCDQIVEEFDEHVKEVDLHVRRVKLLRERAKSTTQLEKSTKDAAAVKVLTVIGLVYLPSTIVAAIEIPAPPTDKNYDSPEPSNAVPEILIDEPEPLPGEDAAPPQSHASTRLNSSRRNSNSSLPKSHGGSVSRQSRSRSSSENSATAGSLRGHLESARKECPPGSHLFIVPNCAQESLITIAAVAKEIQAGNRFGPAEAVERAKEVCQSARHLFAILAYMKRGAEICTLLEEGVSDKDLPLLRRSDGQQRFALKLKKGESLKTMEKWSDKDLEKFDRYQYWMTAPVFKDKRHYNLHDNTILPFIPFKPDAETEEPKQGGYSEVYPVRVHPSHHQFWKRSASEIDEPLIAIKKLFSSDRTEFAKEQTILIALGSRNHPHLIKLLATFQHKQKYHLMFPYANANLRKYWEDRPHPNFDEATVLWSLKQMTGIANALWVIHNFTLPLPVDGQVRVLDDGILSVEKEEKKFGRHGDIKPENILWFKQSSEVEDENGVLQIADFGLGRFHGRDSRSKINPATVWSSPTYEPPECKLRRSVSRSYDIWSLGCLYLEFITWLLMGSAEIEGFSDYRARCARTGINDDNFYTIYTRSGNRPGAEVRGEVTEWVNKLHEHGKCSAVIHGLLELIMEQLLIIDSTERIDAAGLFRKLDIFLERAKTDKPYLLDPLPRAQKAGSGMPPSRTLGALSFNQELSNIRGIWFFVSREPRVLC</sequence>
<name>R7YG32_CONA1</name>
<gene>
    <name evidence="3" type="ORF">W97_00058</name>
</gene>
<dbReference type="SUPFAM" id="SSF56112">
    <property type="entry name" value="Protein kinase-like (PK-like)"/>
    <property type="match status" value="1"/>
</dbReference>
<feature type="domain" description="Protein kinase" evidence="2">
    <location>
        <begin position="649"/>
        <end position="991"/>
    </location>
</feature>
<dbReference type="Pfam" id="PF26616">
    <property type="entry name" value="CorA-like"/>
    <property type="match status" value="1"/>
</dbReference>
<dbReference type="PROSITE" id="PS50011">
    <property type="entry name" value="PROTEIN_KINASE_DOM"/>
    <property type="match status" value="1"/>
</dbReference>
<dbReference type="PANTHER" id="PTHR24359">
    <property type="entry name" value="SERINE/THREONINE-PROTEIN KINASE SBK1"/>
    <property type="match status" value="1"/>
</dbReference>
<feature type="region of interest" description="Disordered" evidence="1">
    <location>
        <begin position="430"/>
        <end position="497"/>
    </location>
</feature>
<dbReference type="EMBL" id="JH767554">
    <property type="protein sequence ID" value="EON60848.1"/>
    <property type="molecule type" value="Genomic_DNA"/>
</dbReference>
<dbReference type="AlphaFoldDB" id="R7YG32"/>
<dbReference type="eggNOG" id="KOG0593">
    <property type="taxonomic scope" value="Eukaryota"/>
</dbReference>
<dbReference type="Gene3D" id="1.10.510.10">
    <property type="entry name" value="Transferase(Phosphotransferase) domain 1"/>
    <property type="match status" value="2"/>
</dbReference>
<dbReference type="InterPro" id="IPR000719">
    <property type="entry name" value="Prot_kinase_dom"/>
</dbReference>
<dbReference type="CDD" id="cd00180">
    <property type="entry name" value="PKc"/>
    <property type="match status" value="1"/>
</dbReference>
<evidence type="ECO:0000259" key="2">
    <source>
        <dbReference type="PROSITE" id="PS50011"/>
    </source>
</evidence>
<dbReference type="RefSeq" id="XP_007776165.1">
    <property type="nucleotide sequence ID" value="XM_007777975.1"/>
</dbReference>
<evidence type="ECO:0000313" key="4">
    <source>
        <dbReference type="Proteomes" id="UP000016924"/>
    </source>
</evidence>
<dbReference type="InterPro" id="IPR011009">
    <property type="entry name" value="Kinase-like_dom_sf"/>
</dbReference>
<feature type="compositionally biased region" description="Low complexity" evidence="1">
    <location>
        <begin position="451"/>
        <end position="489"/>
    </location>
</feature>
<keyword evidence="3" id="KW-0418">Kinase</keyword>
<dbReference type="HOGENOM" id="CLU_291341_0_0_1"/>
<reference evidence="4" key="1">
    <citation type="submission" date="2012-06" db="EMBL/GenBank/DDBJ databases">
        <title>The genome sequence of Coniosporium apollinis CBS 100218.</title>
        <authorList>
            <consortium name="The Broad Institute Genome Sequencing Platform"/>
            <person name="Cuomo C."/>
            <person name="Gorbushina A."/>
            <person name="Noack S."/>
            <person name="Walker B."/>
            <person name="Young S.K."/>
            <person name="Zeng Q."/>
            <person name="Gargeya S."/>
            <person name="Fitzgerald M."/>
            <person name="Haas B."/>
            <person name="Abouelleil A."/>
            <person name="Alvarado L."/>
            <person name="Arachchi H.M."/>
            <person name="Berlin A.M."/>
            <person name="Chapman S.B."/>
            <person name="Goldberg J."/>
            <person name="Griggs A."/>
            <person name="Gujja S."/>
            <person name="Hansen M."/>
            <person name="Howarth C."/>
            <person name="Imamovic A."/>
            <person name="Larimer J."/>
            <person name="McCowan C."/>
            <person name="Montmayeur A."/>
            <person name="Murphy C."/>
            <person name="Neiman D."/>
            <person name="Pearson M."/>
            <person name="Priest M."/>
            <person name="Roberts A."/>
            <person name="Saif S."/>
            <person name="Shea T."/>
            <person name="Sisk P."/>
            <person name="Sykes S."/>
            <person name="Wortman J."/>
            <person name="Nusbaum C."/>
            <person name="Birren B."/>
        </authorList>
    </citation>
    <scope>NUCLEOTIDE SEQUENCE [LARGE SCALE GENOMIC DNA]</scope>
    <source>
        <strain evidence="4">CBS 100218</strain>
    </source>
</reference>
<dbReference type="GO" id="GO:0004674">
    <property type="term" value="F:protein serine/threonine kinase activity"/>
    <property type="evidence" value="ECO:0007669"/>
    <property type="project" value="TreeGrafter"/>
</dbReference>
<protein>
    <submittedName>
        <fullName evidence="3">CMGC/CDK protein kinase</fullName>
    </submittedName>
</protein>
<dbReference type="Pfam" id="PF00069">
    <property type="entry name" value="Pkinase"/>
    <property type="match status" value="1"/>
</dbReference>
<organism evidence="3 4">
    <name type="scientific">Coniosporium apollinis (strain CBS 100218)</name>
    <name type="common">Rock-inhabiting black yeast</name>
    <dbReference type="NCBI Taxonomy" id="1168221"/>
    <lineage>
        <taxon>Eukaryota</taxon>
        <taxon>Fungi</taxon>
        <taxon>Dikarya</taxon>
        <taxon>Ascomycota</taxon>
        <taxon>Pezizomycotina</taxon>
        <taxon>Dothideomycetes</taxon>
        <taxon>Dothideomycetes incertae sedis</taxon>
        <taxon>Coniosporium</taxon>
    </lineage>
</organism>
<dbReference type="PANTHER" id="PTHR24359:SF1">
    <property type="entry name" value="INHIBITOR OF NUCLEAR FACTOR KAPPA-B KINASE EPSILON SUBUNIT HOMOLOG 1-RELATED"/>
    <property type="match status" value="1"/>
</dbReference>
<keyword evidence="3" id="KW-0808">Transferase</keyword>
<evidence type="ECO:0000256" key="1">
    <source>
        <dbReference type="SAM" id="MobiDB-lite"/>
    </source>
</evidence>
<accession>R7YG32</accession>
<dbReference type="SMART" id="SM00220">
    <property type="entry name" value="S_TKc"/>
    <property type="match status" value="1"/>
</dbReference>
<dbReference type="GeneID" id="19897369"/>
<dbReference type="GO" id="GO:0005524">
    <property type="term" value="F:ATP binding"/>
    <property type="evidence" value="ECO:0007669"/>
    <property type="project" value="InterPro"/>
</dbReference>
<dbReference type="InterPro" id="IPR058257">
    <property type="entry name" value="CorA-like_dom"/>
</dbReference>
<dbReference type="OrthoDB" id="1046782at2759"/>
<dbReference type="Proteomes" id="UP000016924">
    <property type="component" value="Unassembled WGS sequence"/>
</dbReference>
<keyword evidence="4" id="KW-1185">Reference proteome</keyword>
<proteinExistence type="predicted"/>
<evidence type="ECO:0000313" key="3">
    <source>
        <dbReference type="EMBL" id="EON60848.1"/>
    </source>
</evidence>